<feature type="domain" description="HNH nuclease" evidence="1">
    <location>
        <begin position="225"/>
        <end position="273"/>
    </location>
</feature>
<dbReference type="InterPro" id="IPR003615">
    <property type="entry name" value="HNH_nuc"/>
</dbReference>
<dbReference type="EMBL" id="CP016634">
    <property type="protein sequence ID" value="ANY87631.1"/>
    <property type="molecule type" value="Genomic_DNA"/>
</dbReference>
<protein>
    <recommendedName>
        <fullName evidence="1">HNH nuclease domain-containing protein</fullName>
    </recommendedName>
</protein>
<sequence>MTGIHRSTEMLALYLASKEALVTISITPVPHGMSPGIFASEQLEPGSVYSRADLKARFDIHDATLNTGIFRPKGYDSVWLFITEHKTSDRTQYEDALEGDILRMQGQTKGRTDALILEHRERGLELLVFYRKAKYEYPGAGFRYEGVFTCENHEGSGPTSFVLKRVSDAVGENLPVTIEQALDTQGAFNPDDLSDARMRTLASIVRRRGQPQFRKQLLKAYKGRCAMTGCTLQQVLEAAHIHPYLGDETNVVANGLLLRADVHTLFDLGLLWVNPSDMRIGIADTLK</sequence>
<dbReference type="AlphaFoldDB" id="A0A1B2F619"/>
<dbReference type="RefSeq" id="WP_250169605.1">
    <property type="nucleotide sequence ID" value="NZ_CP016634.1"/>
</dbReference>
<evidence type="ECO:0000259" key="1">
    <source>
        <dbReference type="Pfam" id="PF13391"/>
    </source>
</evidence>
<name>A0A1B2F619_PSEPU</name>
<gene>
    <name evidence="2" type="ORF">IEC33019_2071</name>
</gene>
<dbReference type="Pfam" id="PF13391">
    <property type="entry name" value="HNH_2"/>
    <property type="match status" value="1"/>
</dbReference>
<evidence type="ECO:0000313" key="2">
    <source>
        <dbReference type="EMBL" id="ANY87631.1"/>
    </source>
</evidence>
<proteinExistence type="predicted"/>
<accession>A0A1B2F619</accession>
<organism evidence="2">
    <name type="scientific">Pseudomonas putida</name>
    <name type="common">Arthrobacter siderocapsulatus</name>
    <dbReference type="NCBI Taxonomy" id="303"/>
    <lineage>
        <taxon>Bacteria</taxon>
        <taxon>Pseudomonadati</taxon>
        <taxon>Pseudomonadota</taxon>
        <taxon>Gammaproteobacteria</taxon>
        <taxon>Pseudomonadales</taxon>
        <taxon>Pseudomonadaceae</taxon>
        <taxon>Pseudomonas</taxon>
    </lineage>
</organism>
<reference evidence="2" key="1">
    <citation type="submission" date="2016-07" db="EMBL/GenBank/DDBJ databases">
        <title>New class B carbapenemase carried by novel plasmid in Pseudomonas putida enviromental strain in eastern Amazonia.</title>
        <authorList>
            <person name="Souza C.O."/>
            <person name="Lima K.V."/>
            <person name="Brasiliense D.M."/>
            <person name="Perez-Chaparro P.J."/>
            <person name="Mamizuka E.M."/>
            <person name="Lima M.O."/>
            <person name="Lima L.N."/>
            <person name="McCulloch J.A."/>
        </authorList>
    </citation>
    <scope>NUCLEOTIDE SEQUENCE [LARGE SCALE GENOMIC DNA]</scope>
    <source>
        <strain evidence="2">IEC33019</strain>
    </source>
</reference>